<dbReference type="InterPro" id="IPR038770">
    <property type="entry name" value="Na+/solute_symporter_sf"/>
</dbReference>
<protein>
    <recommendedName>
        <fullName evidence="11">Transporter</fullName>
    </recommendedName>
</protein>
<evidence type="ECO:0000256" key="6">
    <source>
        <dbReference type="ARBA" id="ARBA00022989"/>
    </source>
</evidence>
<evidence type="ECO:0000256" key="7">
    <source>
        <dbReference type="ARBA" id="ARBA00023136"/>
    </source>
</evidence>
<feature type="transmembrane region" description="Helical" evidence="8">
    <location>
        <begin position="166"/>
        <end position="187"/>
    </location>
</feature>
<dbReference type="GO" id="GO:0055085">
    <property type="term" value="P:transmembrane transport"/>
    <property type="evidence" value="ECO:0007669"/>
    <property type="project" value="InterPro"/>
</dbReference>
<evidence type="ECO:0000313" key="9">
    <source>
        <dbReference type="EMBL" id="SIQ82413.1"/>
    </source>
</evidence>
<dbReference type="InterPro" id="IPR004776">
    <property type="entry name" value="Mem_transp_PIN-like"/>
</dbReference>
<dbReference type="AlphaFoldDB" id="A0A1N6VX38"/>
<feature type="transmembrane region" description="Helical" evidence="8">
    <location>
        <begin position="104"/>
        <end position="127"/>
    </location>
</feature>
<gene>
    <name evidence="9" type="ORF">SAMN05421647_109176</name>
</gene>
<evidence type="ECO:0000256" key="3">
    <source>
        <dbReference type="ARBA" id="ARBA00022448"/>
    </source>
</evidence>
<organism evidence="9 10">
    <name type="scientific">Marinobacterium stanieri</name>
    <dbReference type="NCBI Taxonomy" id="49186"/>
    <lineage>
        <taxon>Bacteria</taxon>
        <taxon>Pseudomonadati</taxon>
        <taxon>Pseudomonadota</taxon>
        <taxon>Gammaproteobacteria</taxon>
        <taxon>Oceanospirillales</taxon>
        <taxon>Oceanospirillaceae</taxon>
        <taxon>Marinobacterium</taxon>
    </lineage>
</organism>
<dbReference type="Pfam" id="PF03547">
    <property type="entry name" value="Mem_trans"/>
    <property type="match status" value="1"/>
</dbReference>
<dbReference type="Proteomes" id="UP000186895">
    <property type="component" value="Unassembled WGS sequence"/>
</dbReference>
<feature type="transmembrane region" description="Helical" evidence="8">
    <location>
        <begin position="249"/>
        <end position="269"/>
    </location>
</feature>
<feature type="transmembrane region" description="Helical" evidence="8">
    <location>
        <begin position="133"/>
        <end position="154"/>
    </location>
</feature>
<dbReference type="eggNOG" id="COG0679">
    <property type="taxonomic scope" value="Bacteria"/>
</dbReference>
<evidence type="ECO:0000256" key="1">
    <source>
        <dbReference type="ARBA" id="ARBA00004651"/>
    </source>
</evidence>
<keyword evidence="7 8" id="KW-0472">Membrane</keyword>
<evidence type="ECO:0000313" key="10">
    <source>
        <dbReference type="Proteomes" id="UP000186895"/>
    </source>
</evidence>
<dbReference type="PANTHER" id="PTHR36838:SF4">
    <property type="entry name" value="AUXIN EFFLUX CARRIER FAMILY PROTEIN"/>
    <property type="match status" value="1"/>
</dbReference>
<evidence type="ECO:0000256" key="5">
    <source>
        <dbReference type="ARBA" id="ARBA00022692"/>
    </source>
</evidence>
<accession>A0A1N6VX38</accession>
<evidence type="ECO:0000256" key="8">
    <source>
        <dbReference type="SAM" id="Phobius"/>
    </source>
</evidence>
<dbReference type="Gene3D" id="1.20.1530.20">
    <property type="match status" value="1"/>
</dbReference>
<reference evidence="9 10" key="1">
    <citation type="submission" date="2017-01" db="EMBL/GenBank/DDBJ databases">
        <authorList>
            <person name="Mah S.A."/>
            <person name="Swanson W.J."/>
            <person name="Moy G.W."/>
            <person name="Vacquier V.D."/>
        </authorList>
    </citation>
    <scope>NUCLEOTIDE SEQUENCE [LARGE SCALE GENOMIC DNA]</scope>
    <source>
        <strain evidence="9 10">DSM 7027</strain>
    </source>
</reference>
<feature type="transmembrane region" description="Helical" evidence="8">
    <location>
        <begin position="221"/>
        <end position="243"/>
    </location>
</feature>
<feature type="transmembrane region" description="Helical" evidence="8">
    <location>
        <begin position="281"/>
        <end position="302"/>
    </location>
</feature>
<keyword evidence="5 8" id="KW-0812">Transmembrane</keyword>
<keyword evidence="10" id="KW-1185">Reference proteome</keyword>
<proteinExistence type="inferred from homology"/>
<evidence type="ECO:0000256" key="2">
    <source>
        <dbReference type="ARBA" id="ARBA00010145"/>
    </source>
</evidence>
<evidence type="ECO:0008006" key="11">
    <source>
        <dbReference type="Google" id="ProtNLM"/>
    </source>
</evidence>
<comment type="subcellular location">
    <subcellularLocation>
        <location evidence="1">Cell membrane</location>
        <topology evidence="1">Multi-pass membrane protein</topology>
    </subcellularLocation>
</comment>
<dbReference type="RefSeq" id="WP_076464980.1">
    <property type="nucleotide sequence ID" value="NZ_FTMN01000009.1"/>
</dbReference>
<keyword evidence="4" id="KW-1003">Cell membrane</keyword>
<keyword evidence="3" id="KW-0813">Transport</keyword>
<name>A0A1N6VX38_9GAMM</name>
<dbReference type="GO" id="GO:0005886">
    <property type="term" value="C:plasma membrane"/>
    <property type="evidence" value="ECO:0007669"/>
    <property type="project" value="UniProtKB-SubCell"/>
</dbReference>
<keyword evidence="6 8" id="KW-1133">Transmembrane helix</keyword>
<feature type="transmembrane region" description="Helical" evidence="8">
    <location>
        <begin position="61"/>
        <end position="83"/>
    </location>
</feature>
<dbReference type="PANTHER" id="PTHR36838">
    <property type="entry name" value="AUXIN EFFLUX CARRIER FAMILY PROTEIN"/>
    <property type="match status" value="1"/>
</dbReference>
<dbReference type="EMBL" id="FTMN01000009">
    <property type="protein sequence ID" value="SIQ82413.1"/>
    <property type="molecule type" value="Genomic_DNA"/>
</dbReference>
<dbReference type="STRING" id="49186.SAMN05421647_109176"/>
<feature type="transmembrane region" description="Helical" evidence="8">
    <location>
        <begin position="193"/>
        <end position="212"/>
    </location>
</feature>
<evidence type="ECO:0000256" key="4">
    <source>
        <dbReference type="ARBA" id="ARBA00022475"/>
    </source>
</evidence>
<sequence length="303" mass="31497">MLAIITALWPVFALLLLGHLARRFDFPGEGFWAPAEKATYYVFFPALLVSRLAQSELTGGASLSLVAAVLLLLGAGVLVCLLLKPVLGLSAAAYTSFFQGAMRFNTYVALAATAALYGDAGIVYAAIITAVMIPLLNLLCVLAFSSLATQGAGVRRVLRTLATNPLILSCLLGIALSLSGLGLPVWVGSVLDLLARMALPLGLLAVGAGLSVRSLHGSWRVLGWSSGIKLLLFPLLALGAAGMMELDTLATQVLLLFAAVPTATSAYILARQLGGDADLMAAIITLQTLLAMLSLPLVLVLVV</sequence>
<comment type="similarity">
    <text evidence="2">Belongs to the auxin efflux carrier (TC 2.A.69) family.</text>
</comment>